<proteinExistence type="predicted"/>
<keyword evidence="2" id="KW-1003">Cell membrane</keyword>
<dbReference type="InterPro" id="IPR051800">
    <property type="entry name" value="PqiA-PqiB_transport"/>
</dbReference>
<dbReference type="InterPro" id="IPR003399">
    <property type="entry name" value="Mce/MlaD"/>
</dbReference>
<evidence type="ECO:0000313" key="10">
    <source>
        <dbReference type="EMBL" id="PYD47223.1"/>
    </source>
</evidence>
<name>A0A318QC52_9PROT</name>
<dbReference type="EMBL" id="PRCW01000087">
    <property type="protein sequence ID" value="PYD47223.1"/>
    <property type="molecule type" value="Genomic_DNA"/>
</dbReference>
<accession>A0A318QC52</accession>
<dbReference type="Proteomes" id="UP000247609">
    <property type="component" value="Unassembled WGS sequence"/>
</dbReference>
<evidence type="ECO:0000313" key="13">
    <source>
        <dbReference type="Proteomes" id="UP000248116"/>
    </source>
</evidence>
<dbReference type="RefSeq" id="WP_110531073.1">
    <property type="nucleotide sequence ID" value="NZ_NOXG01000014.1"/>
</dbReference>
<evidence type="ECO:0000256" key="2">
    <source>
        <dbReference type="ARBA" id="ARBA00022475"/>
    </source>
</evidence>
<keyword evidence="3" id="KW-0997">Cell inner membrane</keyword>
<feature type="region of interest" description="Disordered" evidence="7">
    <location>
        <begin position="1"/>
        <end position="20"/>
    </location>
</feature>
<keyword evidence="6 8" id="KW-0472">Membrane</keyword>
<evidence type="ECO:0000313" key="11">
    <source>
        <dbReference type="EMBL" id="PYD75131.1"/>
    </source>
</evidence>
<dbReference type="PANTHER" id="PTHR30462:SF0">
    <property type="entry name" value="INTERMEMBRANE TRANSPORT PROTEIN YEBT"/>
    <property type="match status" value="1"/>
</dbReference>
<dbReference type="Proteomes" id="UP000248116">
    <property type="component" value="Unassembled WGS sequence"/>
</dbReference>
<dbReference type="AlphaFoldDB" id="A0A318QC52"/>
<feature type="domain" description="Mce/MlaD" evidence="9">
    <location>
        <begin position="170"/>
        <end position="231"/>
    </location>
</feature>
<dbReference type="Pfam" id="PF02470">
    <property type="entry name" value="MlaD"/>
    <property type="match status" value="3"/>
</dbReference>
<feature type="domain" description="Mce/MlaD" evidence="9">
    <location>
        <begin position="305"/>
        <end position="399"/>
    </location>
</feature>
<evidence type="ECO:0000256" key="5">
    <source>
        <dbReference type="ARBA" id="ARBA00022989"/>
    </source>
</evidence>
<evidence type="ECO:0000313" key="12">
    <source>
        <dbReference type="Proteomes" id="UP000247609"/>
    </source>
</evidence>
<protein>
    <submittedName>
        <fullName evidence="11">Paraquat-inducible protein B</fullName>
    </submittedName>
</protein>
<evidence type="ECO:0000256" key="7">
    <source>
        <dbReference type="SAM" id="MobiDB-lite"/>
    </source>
</evidence>
<organism evidence="11 12">
    <name type="scientific">Novacetimonas pomaceti</name>
    <dbReference type="NCBI Taxonomy" id="2021998"/>
    <lineage>
        <taxon>Bacteria</taxon>
        <taxon>Pseudomonadati</taxon>
        <taxon>Pseudomonadota</taxon>
        <taxon>Alphaproteobacteria</taxon>
        <taxon>Acetobacterales</taxon>
        <taxon>Acetobacteraceae</taxon>
        <taxon>Novacetimonas</taxon>
    </lineage>
</organism>
<evidence type="ECO:0000256" key="3">
    <source>
        <dbReference type="ARBA" id="ARBA00022519"/>
    </source>
</evidence>
<evidence type="ECO:0000256" key="6">
    <source>
        <dbReference type="ARBA" id="ARBA00023136"/>
    </source>
</evidence>
<dbReference type="PANTHER" id="PTHR30462">
    <property type="entry name" value="INTERMEMBRANE TRANSPORT PROTEIN PQIB-RELATED"/>
    <property type="match status" value="1"/>
</dbReference>
<keyword evidence="5 8" id="KW-1133">Transmembrane helix</keyword>
<feature type="domain" description="Mce/MlaD" evidence="9">
    <location>
        <begin position="54"/>
        <end position="145"/>
    </location>
</feature>
<evidence type="ECO:0000256" key="8">
    <source>
        <dbReference type="SAM" id="Phobius"/>
    </source>
</evidence>
<evidence type="ECO:0000256" key="4">
    <source>
        <dbReference type="ARBA" id="ARBA00022692"/>
    </source>
</evidence>
<evidence type="ECO:0000259" key="9">
    <source>
        <dbReference type="Pfam" id="PF02470"/>
    </source>
</evidence>
<keyword evidence="4 8" id="KW-0812">Transmembrane</keyword>
<reference evidence="10 13" key="2">
    <citation type="submission" date="2018-02" db="EMBL/GenBank/DDBJ databases">
        <authorList>
            <person name="Skraban J."/>
            <person name="Trcek J."/>
        </authorList>
    </citation>
    <scope>NUCLEOTIDE SEQUENCE [LARGE SCALE GENOMIC DNA]</scope>
    <source>
        <strain evidence="10 13">AV446</strain>
    </source>
</reference>
<feature type="transmembrane region" description="Helical" evidence="8">
    <location>
        <begin position="26"/>
        <end position="47"/>
    </location>
</feature>
<comment type="caution">
    <text evidence="11">The sequence shown here is derived from an EMBL/GenBank/DDBJ whole genome shotgun (WGS) entry which is preliminary data.</text>
</comment>
<dbReference type="EMBL" id="NOXG01000014">
    <property type="protein sequence ID" value="PYD75131.1"/>
    <property type="molecule type" value="Genomic_DNA"/>
</dbReference>
<keyword evidence="13" id="KW-1185">Reference proteome</keyword>
<comment type="subcellular location">
    <subcellularLocation>
        <location evidence="1">Cell inner membrane</location>
    </subcellularLocation>
</comment>
<sequence>MNDDTPNDPRNGRSQTSIPQSETRTYQFSVIWLVPIVALLIAGYLGWRGLTTRGPVITITFDTADGLTSGQTEVKSKSVSLGTVESIRLSDDMHHVEVGVRMTSAASRMMTDHARFWVVRPRINGASITGLETVMSGAYIAMDPGEPGGRHTTFFKGLESPPGVRSDQPGHTYTLMTPSLGSIGQGAPIFFRDVVAGEVLGYTLPPGGRGPIKVQIFVQAPYDQYLRTDTRFWNVSGVQVGLGAGGLKVKLQSLQALLSGGIAFAPPDARDEQLVQPNSGTVFRLYDSQEEADAAGYRERIPLVTYLTSPVSGLTKGGRMTMFGIQVGMIDDVKLLVDPHTGQARVRVAMELQPERVLNDQEVPADALRSLLHTQVANGLRASVQSASFLTGESEIALTFVKNARPAAMTQEGDALVLPGQAGGMAGIMDSVSTITDKVAAMPLTQVGENLNNLLAHADARINSADMRQGLASLRASMENLQVISHDARARMPQLLAGLDSTLKNANSLLSSYGGDTDFHRNLQQMVVQLNEAARSLRFLSDFLTRHPSALITGR</sequence>
<reference evidence="11 12" key="1">
    <citation type="submission" date="2017-07" db="EMBL/GenBank/DDBJ databases">
        <title>A draft genome sequence of Komagataeibacter sp. T5K1.</title>
        <authorList>
            <person name="Skraban J."/>
            <person name="Cleenwerck I."/>
            <person name="Vandamme P."/>
            <person name="Trcek J."/>
        </authorList>
    </citation>
    <scope>NUCLEOTIDE SEQUENCE [LARGE SCALE GENOMIC DNA]</scope>
    <source>
        <strain evidence="11 12">T5K1</strain>
    </source>
</reference>
<dbReference type="GO" id="GO:0005886">
    <property type="term" value="C:plasma membrane"/>
    <property type="evidence" value="ECO:0007669"/>
    <property type="project" value="UniProtKB-SubCell"/>
</dbReference>
<evidence type="ECO:0000256" key="1">
    <source>
        <dbReference type="ARBA" id="ARBA00004533"/>
    </source>
</evidence>
<gene>
    <name evidence="10" type="ORF">C3920_10890</name>
    <name evidence="11" type="ORF">CFR71_11005</name>
</gene>